<keyword evidence="4 6" id="KW-0472">Membrane</keyword>
<dbReference type="EMBL" id="WHVB01000011">
    <property type="protein sequence ID" value="KAF8478671.1"/>
    <property type="molecule type" value="Genomic_DNA"/>
</dbReference>
<keyword evidence="3 6" id="KW-1133">Transmembrane helix</keyword>
<feature type="region of interest" description="Disordered" evidence="5">
    <location>
        <begin position="77"/>
        <end position="104"/>
    </location>
</feature>
<dbReference type="GO" id="GO:0012505">
    <property type="term" value="C:endomembrane system"/>
    <property type="evidence" value="ECO:0007669"/>
    <property type="project" value="UniProtKB-SubCell"/>
</dbReference>
<sequence length="382" mass="42618">MDLRRLAQANAMAPRRLSTPTASRNANYVSTPPSSASSPVTPRTRASYPITRSPLESPSISASLPFDWEAARGLRSPPYSPLGPKRRGVRKSGIDSPDGNATATKRAVRKKSLYERITALPSRIAFEISIFPNNVPLPAPKTSACLIGGTLHLIHFCIRVSQIRSIPDSDVGWEDMYREDNNVAWFDWTVPMTCVLIIAASLNTLFLFTHTKLYHLFLQPDPVASPHARFVSVPTNPPALVSRLRTHAWGVFLAFWRFLLGITPSSSPGSSAYGGTRVQELEVWTPGEGELMLFCVYSPVHVFLWMLWNAGNWIMMAAVMVGVSFQVRVLTTTYEALLKDRTIIAAEVLHEYDEKYVSPRMHPVRRDACVMTSEAEIVEYTR</sequence>
<dbReference type="AlphaFoldDB" id="A0A9P5MTZ5"/>
<accession>A0A9P5MTZ5</accession>
<feature type="transmembrane region" description="Helical" evidence="6">
    <location>
        <begin position="188"/>
        <end position="208"/>
    </location>
</feature>
<dbReference type="PANTHER" id="PTHR28293">
    <property type="entry name" value="NUCLEAR RIM PROTEIN 1"/>
    <property type="match status" value="1"/>
</dbReference>
<evidence type="ECO:0000313" key="7">
    <source>
        <dbReference type="EMBL" id="KAF8478671.1"/>
    </source>
</evidence>
<dbReference type="GO" id="GO:0007096">
    <property type="term" value="P:regulation of exit from mitosis"/>
    <property type="evidence" value="ECO:0007669"/>
    <property type="project" value="TreeGrafter"/>
</dbReference>
<reference evidence="7" key="2">
    <citation type="journal article" date="2020" name="Nat. Commun.">
        <title>Large-scale genome sequencing of mycorrhizal fungi provides insights into the early evolution of symbiotic traits.</title>
        <authorList>
            <person name="Miyauchi S."/>
            <person name="Kiss E."/>
            <person name="Kuo A."/>
            <person name="Drula E."/>
            <person name="Kohler A."/>
            <person name="Sanchez-Garcia M."/>
            <person name="Morin E."/>
            <person name="Andreopoulos B."/>
            <person name="Barry K.W."/>
            <person name="Bonito G."/>
            <person name="Buee M."/>
            <person name="Carver A."/>
            <person name="Chen C."/>
            <person name="Cichocki N."/>
            <person name="Clum A."/>
            <person name="Culley D."/>
            <person name="Crous P.W."/>
            <person name="Fauchery L."/>
            <person name="Girlanda M."/>
            <person name="Hayes R.D."/>
            <person name="Keri Z."/>
            <person name="LaButti K."/>
            <person name="Lipzen A."/>
            <person name="Lombard V."/>
            <person name="Magnuson J."/>
            <person name="Maillard F."/>
            <person name="Murat C."/>
            <person name="Nolan M."/>
            <person name="Ohm R.A."/>
            <person name="Pangilinan J."/>
            <person name="Pereira M.F."/>
            <person name="Perotto S."/>
            <person name="Peter M."/>
            <person name="Pfister S."/>
            <person name="Riley R."/>
            <person name="Sitrit Y."/>
            <person name="Stielow J.B."/>
            <person name="Szollosi G."/>
            <person name="Zifcakova L."/>
            <person name="Stursova M."/>
            <person name="Spatafora J.W."/>
            <person name="Tedersoo L."/>
            <person name="Vaario L.M."/>
            <person name="Yamada A."/>
            <person name="Yan M."/>
            <person name="Wang P."/>
            <person name="Xu J."/>
            <person name="Bruns T."/>
            <person name="Baldrian P."/>
            <person name="Vilgalys R."/>
            <person name="Dunand C."/>
            <person name="Henrissat B."/>
            <person name="Grigoriev I.V."/>
            <person name="Hibbett D."/>
            <person name="Nagy L.G."/>
            <person name="Martin F.M."/>
        </authorList>
    </citation>
    <scope>NUCLEOTIDE SEQUENCE</scope>
    <source>
        <strain evidence="7">Prilba</strain>
    </source>
</reference>
<evidence type="ECO:0000256" key="5">
    <source>
        <dbReference type="SAM" id="MobiDB-lite"/>
    </source>
</evidence>
<evidence type="ECO:0000256" key="1">
    <source>
        <dbReference type="ARBA" id="ARBA00004127"/>
    </source>
</evidence>
<keyword evidence="2 6" id="KW-0812">Transmembrane</keyword>
<evidence type="ECO:0008006" key="9">
    <source>
        <dbReference type="Google" id="ProtNLM"/>
    </source>
</evidence>
<feature type="compositionally biased region" description="Low complexity" evidence="5">
    <location>
        <begin position="29"/>
        <end position="42"/>
    </location>
</feature>
<comment type="caution">
    <text evidence="7">The sequence shown here is derived from an EMBL/GenBank/DDBJ whole genome shotgun (WGS) entry which is preliminary data.</text>
</comment>
<feature type="region of interest" description="Disordered" evidence="5">
    <location>
        <begin position="1"/>
        <end position="58"/>
    </location>
</feature>
<name>A0A9P5MTZ5_9AGAM</name>
<evidence type="ECO:0000256" key="6">
    <source>
        <dbReference type="SAM" id="Phobius"/>
    </source>
</evidence>
<proteinExistence type="predicted"/>
<gene>
    <name evidence="7" type="ORF">DFH94DRAFT_751407</name>
</gene>
<dbReference type="PANTHER" id="PTHR28293:SF1">
    <property type="entry name" value="NUCLEAR RIM PROTEIN 1"/>
    <property type="match status" value="1"/>
</dbReference>
<feature type="compositionally biased region" description="Polar residues" evidence="5">
    <location>
        <begin position="18"/>
        <end position="28"/>
    </location>
</feature>
<comment type="subcellular location">
    <subcellularLocation>
        <location evidence="1">Endomembrane system</location>
        <topology evidence="1">Multi-pass membrane protein</topology>
    </subcellularLocation>
</comment>
<evidence type="ECO:0000256" key="3">
    <source>
        <dbReference type="ARBA" id="ARBA00022989"/>
    </source>
</evidence>
<protein>
    <recommendedName>
        <fullName evidence="9">Nuclear rim protein 1</fullName>
    </recommendedName>
</protein>
<evidence type="ECO:0000256" key="2">
    <source>
        <dbReference type="ARBA" id="ARBA00022692"/>
    </source>
</evidence>
<keyword evidence="8" id="KW-1185">Reference proteome</keyword>
<organism evidence="7 8">
    <name type="scientific">Russula ochroleuca</name>
    <dbReference type="NCBI Taxonomy" id="152965"/>
    <lineage>
        <taxon>Eukaryota</taxon>
        <taxon>Fungi</taxon>
        <taxon>Dikarya</taxon>
        <taxon>Basidiomycota</taxon>
        <taxon>Agaricomycotina</taxon>
        <taxon>Agaricomycetes</taxon>
        <taxon>Russulales</taxon>
        <taxon>Russulaceae</taxon>
        <taxon>Russula</taxon>
    </lineage>
</organism>
<dbReference type="GO" id="GO:0043007">
    <property type="term" value="P:maintenance of rDNA"/>
    <property type="evidence" value="ECO:0007669"/>
    <property type="project" value="TreeGrafter"/>
</dbReference>
<reference evidence="7" key="1">
    <citation type="submission" date="2019-10" db="EMBL/GenBank/DDBJ databases">
        <authorList>
            <consortium name="DOE Joint Genome Institute"/>
            <person name="Kuo A."/>
            <person name="Miyauchi S."/>
            <person name="Kiss E."/>
            <person name="Drula E."/>
            <person name="Kohler A."/>
            <person name="Sanchez-Garcia M."/>
            <person name="Andreopoulos B."/>
            <person name="Barry K.W."/>
            <person name="Bonito G."/>
            <person name="Buee M."/>
            <person name="Carver A."/>
            <person name="Chen C."/>
            <person name="Cichocki N."/>
            <person name="Clum A."/>
            <person name="Culley D."/>
            <person name="Crous P.W."/>
            <person name="Fauchery L."/>
            <person name="Girlanda M."/>
            <person name="Hayes R."/>
            <person name="Keri Z."/>
            <person name="LaButti K."/>
            <person name="Lipzen A."/>
            <person name="Lombard V."/>
            <person name="Magnuson J."/>
            <person name="Maillard F."/>
            <person name="Morin E."/>
            <person name="Murat C."/>
            <person name="Nolan M."/>
            <person name="Ohm R."/>
            <person name="Pangilinan J."/>
            <person name="Pereira M."/>
            <person name="Perotto S."/>
            <person name="Peter M."/>
            <person name="Riley R."/>
            <person name="Sitrit Y."/>
            <person name="Stielow B."/>
            <person name="Szollosi G."/>
            <person name="Zifcakova L."/>
            <person name="Stursova M."/>
            <person name="Spatafora J.W."/>
            <person name="Tedersoo L."/>
            <person name="Vaario L.-M."/>
            <person name="Yamada A."/>
            <person name="Yan M."/>
            <person name="Wang P."/>
            <person name="Xu J."/>
            <person name="Bruns T."/>
            <person name="Baldrian P."/>
            <person name="Vilgalys R."/>
            <person name="Henrissat B."/>
            <person name="Grigoriev I.V."/>
            <person name="Hibbett D."/>
            <person name="Nagy L.G."/>
            <person name="Martin F.M."/>
        </authorList>
    </citation>
    <scope>NUCLEOTIDE SEQUENCE</scope>
    <source>
        <strain evidence="7">Prilba</strain>
    </source>
</reference>
<dbReference type="Pfam" id="PF10332">
    <property type="entry name" value="DUF2418"/>
    <property type="match status" value="1"/>
</dbReference>
<dbReference type="Proteomes" id="UP000759537">
    <property type="component" value="Unassembled WGS sequence"/>
</dbReference>
<evidence type="ECO:0000256" key="4">
    <source>
        <dbReference type="ARBA" id="ARBA00023136"/>
    </source>
</evidence>
<evidence type="ECO:0000313" key="8">
    <source>
        <dbReference type="Proteomes" id="UP000759537"/>
    </source>
</evidence>
<dbReference type="OrthoDB" id="3363151at2759"/>
<dbReference type="InterPro" id="IPR018819">
    <property type="entry name" value="Nur1/Mug154"/>
</dbReference>